<dbReference type="Pfam" id="PF07715">
    <property type="entry name" value="Plug"/>
    <property type="match status" value="1"/>
</dbReference>
<comment type="subcellular location">
    <subcellularLocation>
        <location evidence="1 8">Cell outer membrane</location>
        <topology evidence="1 8">Multi-pass membrane protein</topology>
    </subcellularLocation>
</comment>
<dbReference type="Pfam" id="PF00593">
    <property type="entry name" value="TonB_dep_Rec_b-barrel"/>
    <property type="match status" value="1"/>
</dbReference>
<comment type="caution">
    <text evidence="12">The sequence shown here is derived from an EMBL/GenBank/DDBJ whole genome shotgun (WGS) entry which is preliminary data.</text>
</comment>
<evidence type="ECO:0000256" key="8">
    <source>
        <dbReference type="PROSITE-ProRule" id="PRU01360"/>
    </source>
</evidence>
<keyword evidence="13" id="KW-1185">Reference proteome</keyword>
<evidence type="ECO:0000313" key="12">
    <source>
        <dbReference type="EMBL" id="TWT18943.1"/>
    </source>
</evidence>
<dbReference type="PANTHER" id="PTHR47234">
    <property type="match status" value="1"/>
</dbReference>
<gene>
    <name evidence="12" type="ORF">FQY79_09960</name>
</gene>
<dbReference type="GO" id="GO:0009279">
    <property type="term" value="C:cell outer membrane"/>
    <property type="evidence" value="ECO:0007669"/>
    <property type="project" value="UniProtKB-SubCell"/>
</dbReference>
<sequence>MGKRWRRCIRNFTAALDASLTNSGELRMTSLFRSRGRRLAALPIAIACALPSFHVAAQDEGATEGLVQTLDRLQVTGSRIRRADIEGAVPLTVIDRAAIDASGDVSVAEVLRDSTFSSFGNFRPRSGSSAQATADVDLRGIGSDRTLVLIDGRRVPYAPSTGESADLNTIPLAAVERIEILSDGASALYGSDAIGGVVNIILRKDFEGVEVRYGIGNPKVRGGDTEEASLVFGTSSDRGSLLLGAAASSRDMVYTRDQISGQARGGSFYGNNFYFESETEPGEEGEFGGALPGYACDDPNFWRNGDNCVYDYTAVAADEASIRNRSLFARGSWQINDAWSVHAAGSYSTTGSFGRYAPTPGVLYIPEGSPNDPVPGDGLGVFVYHRYAAAGNRDNFVDNAVADLNLGFSWQASDALYVDFGMRRSQATFKELGRGYIVTPLAEQAAADGSYNLFDPFGNPEDVIGGFTATTSRDGWFDIDELYANATLDLFDMGGGVSVLAFGAEYRKEDYADIYDSLSEAGVVAGSAGNSAAGAREIHAAYAEWLFPIARSFDVTLAARYDRYSDYGSDVSPKVSLRWQPLGNLTLRASAGKGFRAPALPDVHGKRAFSAEHLSDYRTCVVMGYSPEECGGDSNGDNIADRPQDSNVRYQVDTWRSGNPSLESENSRQFSLGLAWDATDWLNLTLDYYSIEIDDRIRLIEYQELVNFDNAGIPLPAGTSVLRRSNGSISEVSTAYANEGDLETSGIDLNLRTRFGFDRAGRLENWLQVTRTLDYTLTDGEVVKDRLGWISLPDLRATLRNSWTLGALTANWNINYIDSQQNPETTPSFGFVGGGAGSRLGSYTTHDLSLTWRTPWEGSFTLGVNNAGDRYPELLEVRGRPWNFELYDAYGRTAYVRFAQKF</sequence>
<evidence type="ECO:0000256" key="5">
    <source>
        <dbReference type="ARBA" id="ARBA00023077"/>
    </source>
</evidence>
<evidence type="ECO:0000313" key="13">
    <source>
        <dbReference type="Proteomes" id="UP000315949"/>
    </source>
</evidence>
<dbReference type="Gene3D" id="2.40.170.20">
    <property type="entry name" value="TonB-dependent receptor, beta-barrel domain"/>
    <property type="match status" value="1"/>
</dbReference>
<evidence type="ECO:0000256" key="6">
    <source>
        <dbReference type="ARBA" id="ARBA00023136"/>
    </source>
</evidence>
<evidence type="ECO:0000256" key="7">
    <source>
        <dbReference type="ARBA" id="ARBA00023237"/>
    </source>
</evidence>
<dbReference type="InterPro" id="IPR000531">
    <property type="entry name" value="Beta-barrel_TonB"/>
</dbReference>
<keyword evidence="3 8" id="KW-1134">Transmembrane beta strand</keyword>
<evidence type="ECO:0000256" key="4">
    <source>
        <dbReference type="ARBA" id="ARBA00022692"/>
    </source>
</evidence>
<keyword evidence="7 8" id="KW-0998">Cell outer membrane</keyword>
<dbReference type="EMBL" id="VOHE01000004">
    <property type="protein sequence ID" value="TWT18943.1"/>
    <property type="molecule type" value="Genomic_DNA"/>
</dbReference>
<evidence type="ECO:0000259" key="10">
    <source>
        <dbReference type="Pfam" id="PF00593"/>
    </source>
</evidence>
<dbReference type="InterPro" id="IPR039426">
    <property type="entry name" value="TonB-dep_rcpt-like"/>
</dbReference>
<dbReference type="InterPro" id="IPR037066">
    <property type="entry name" value="Plug_dom_sf"/>
</dbReference>
<feature type="domain" description="TonB-dependent receptor plug" evidence="11">
    <location>
        <begin position="88"/>
        <end position="197"/>
    </location>
</feature>
<feature type="domain" description="TonB-dependent receptor-like beta-barrel" evidence="10">
    <location>
        <begin position="389"/>
        <end position="866"/>
    </location>
</feature>
<reference evidence="12 13" key="1">
    <citation type="submission" date="2019-07" db="EMBL/GenBank/DDBJ databases">
        <title>Luteimonas sp. YD-1 nov., isolated from acidic soil.</title>
        <authorList>
            <person name="Zhou J."/>
        </authorList>
    </citation>
    <scope>NUCLEOTIDE SEQUENCE [LARGE SCALE GENOMIC DNA]</scope>
    <source>
        <strain evidence="12 13">YD-1</strain>
    </source>
</reference>
<dbReference type="InterPro" id="IPR036942">
    <property type="entry name" value="Beta-barrel_TonB_sf"/>
</dbReference>
<evidence type="ECO:0000259" key="11">
    <source>
        <dbReference type="Pfam" id="PF07715"/>
    </source>
</evidence>
<keyword evidence="6 8" id="KW-0472">Membrane</keyword>
<protein>
    <submittedName>
        <fullName evidence="12">TonB-dependent receptor</fullName>
    </submittedName>
</protein>
<dbReference type="Gene3D" id="2.170.130.10">
    <property type="entry name" value="TonB-dependent receptor, plug domain"/>
    <property type="match status" value="1"/>
</dbReference>
<keyword evidence="4 8" id="KW-0812">Transmembrane</keyword>
<dbReference type="PANTHER" id="PTHR47234:SF2">
    <property type="entry name" value="TONB-DEPENDENT RECEPTOR"/>
    <property type="match status" value="1"/>
</dbReference>
<dbReference type="PROSITE" id="PS52016">
    <property type="entry name" value="TONB_DEPENDENT_REC_3"/>
    <property type="match status" value="1"/>
</dbReference>
<proteinExistence type="inferred from homology"/>
<dbReference type="AlphaFoldDB" id="A0A5C5TXL3"/>
<keyword evidence="2 8" id="KW-0813">Transport</keyword>
<name>A0A5C5TXL3_9GAMM</name>
<dbReference type="SUPFAM" id="SSF56935">
    <property type="entry name" value="Porins"/>
    <property type="match status" value="1"/>
</dbReference>
<keyword evidence="12" id="KW-0675">Receptor</keyword>
<dbReference type="OrthoDB" id="6276154at2"/>
<dbReference type="CDD" id="cd01347">
    <property type="entry name" value="ligand_gated_channel"/>
    <property type="match status" value="1"/>
</dbReference>
<accession>A0A5C5TXL3</accession>
<comment type="similarity">
    <text evidence="8 9">Belongs to the TonB-dependent receptor family.</text>
</comment>
<evidence type="ECO:0000256" key="2">
    <source>
        <dbReference type="ARBA" id="ARBA00022448"/>
    </source>
</evidence>
<evidence type="ECO:0000256" key="9">
    <source>
        <dbReference type="RuleBase" id="RU003357"/>
    </source>
</evidence>
<keyword evidence="5 9" id="KW-0798">TonB box</keyword>
<organism evidence="12 13">
    <name type="scientific">Luteimonas wenzhouensis</name>
    <dbReference type="NCBI Taxonomy" id="2599615"/>
    <lineage>
        <taxon>Bacteria</taxon>
        <taxon>Pseudomonadati</taxon>
        <taxon>Pseudomonadota</taxon>
        <taxon>Gammaproteobacteria</taxon>
        <taxon>Lysobacterales</taxon>
        <taxon>Lysobacteraceae</taxon>
        <taxon>Luteimonas</taxon>
    </lineage>
</organism>
<dbReference type="Proteomes" id="UP000315949">
    <property type="component" value="Unassembled WGS sequence"/>
</dbReference>
<dbReference type="InterPro" id="IPR012910">
    <property type="entry name" value="Plug_dom"/>
</dbReference>
<evidence type="ECO:0000256" key="1">
    <source>
        <dbReference type="ARBA" id="ARBA00004571"/>
    </source>
</evidence>
<evidence type="ECO:0000256" key="3">
    <source>
        <dbReference type="ARBA" id="ARBA00022452"/>
    </source>
</evidence>